<dbReference type="PROSITE" id="PS51143">
    <property type="entry name" value="MT_A70"/>
    <property type="match status" value="1"/>
</dbReference>
<comment type="caution">
    <text evidence="3">The sequence shown here is derived from an EMBL/GenBank/DDBJ whole genome shotgun (WGS) entry which is preliminary data.</text>
</comment>
<accession>A0AAN6EPF6</accession>
<feature type="region of interest" description="Disordered" evidence="2">
    <location>
        <begin position="28"/>
        <end position="52"/>
    </location>
</feature>
<organism evidence="3 4">
    <name type="scientific">Exophiala dermatitidis</name>
    <name type="common">Black yeast-like fungus</name>
    <name type="synonym">Wangiella dermatitidis</name>
    <dbReference type="NCBI Taxonomy" id="5970"/>
    <lineage>
        <taxon>Eukaryota</taxon>
        <taxon>Fungi</taxon>
        <taxon>Dikarya</taxon>
        <taxon>Ascomycota</taxon>
        <taxon>Pezizomycotina</taxon>
        <taxon>Eurotiomycetes</taxon>
        <taxon>Chaetothyriomycetidae</taxon>
        <taxon>Chaetothyriales</taxon>
        <taxon>Herpotrichiellaceae</taxon>
        <taxon>Exophiala</taxon>
    </lineage>
</organism>
<name>A0AAN6EPF6_EXODE</name>
<dbReference type="EMBL" id="JAJGCB010000016">
    <property type="protein sequence ID" value="KAJ8988908.1"/>
    <property type="molecule type" value="Genomic_DNA"/>
</dbReference>
<evidence type="ECO:0000256" key="2">
    <source>
        <dbReference type="SAM" id="MobiDB-lite"/>
    </source>
</evidence>
<proteinExistence type="inferred from homology"/>
<dbReference type="InterPro" id="IPR007757">
    <property type="entry name" value="MT-A70-like"/>
</dbReference>
<sequence length="399" mass="44762">MMPQPVFRCNQAQTTLLVDIPASIEQGQQTSHRIKSTSAIKNPYPSTEPKGPKRDVLLAAIAPEERIYHETLQREISTALAEIKDCLTGDAGLSYWCHGRQGNFSEEVLPTLSLAAGRSVQASTDRTPIAPVILSSTESRNRVSSIDCLRDVAICNPTRRRMVVLEAGDVGEFFIPAGASFIMSTLERGLPAFESARHALFPDARPFNLMLLDPPWSNRSARRSGVYRTSDEQAQDPFTQAVRVVRDYLAPQGLVAVWITNKASVRKDVIEALRPLNLGLREEWVWIKTTAHGEPVSALNGVWRRPYEILLLFREDQHSQQRPHRRVIAAVPDVHSRKPCLKGLLEDCQVLPPQYNALELFARSLTAGWWSWGDEVLKFQHESQWVRQAEQASMAADGR</sequence>
<evidence type="ECO:0000256" key="1">
    <source>
        <dbReference type="PROSITE-ProRule" id="PRU00489"/>
    </source>
</evidence>
<dbReference type="Pfam" id="PF05063">
    <property type="entry name" value="MT-A70"/>
    <property type="match status" value="1"/>
</dbReference>
<dbReference type="SUPFAM" id="SSF53335">
    <property type="entry name" value="S-adenosyl-L-methionine-dependent methyltransferases"/>
    <property type="match status" value="1"/>
</dbReference>
<comment type="similarity">
    <text evidence="1">Belongs to the MT-A70-like family.</text>
</comment>
<dbReference type="Proteomes" id="UP001161757">
    <property type="component" value="Unassembled WGS sequence"/>
</dbReference>
<evidence type="ECO:0008006" key="5">
    <source>
        <dbReference type="Google" id="ProtNLM"/>
    </source>
</evidence>
<dbReference type="AlphaFoldDB" id="A0AAN6EPF6"/>
<dbReference type="Gene3D" id="3.40.50.150">
    <property type="entry name" value="Vaccinia Virus protein VP39"/>
    <property type="match status" value="1"/>
</dbReference>
<protein>
    <recommendedName>
        <fullName evidence="5">MT-A70 family protein</fullName>
    </recommendedName>
</protein>
<gene>
    <name evidence="3" type="ORF">HRR80_007109</name>
</gene>
<reference evidence="3" key="1">
    <citation type="submission" date="2023-01" db="EMBL/GenBank/DDBJ databases">
        <title>Exophiala dermititidis isolated from Cystic Fibrosis Patient.</title>
        <authorList>
            <person name="Kurbessoian T."/>
            <person name="Crocker A."/>
            <person name="Murante D."/>
            <person name="Hogan D.A."/>
            <person name="Stajich J.E."/>
        </authorList>
    </citation>
    <scope>NUCLEOTIDE SEQUENCE</scope>
    <source>
        <strain evidence="3">Ex8</strain>
    </source>
</reference>
<evidence type="ECO:0000313" key="4">
    <source>
        <dbReference type="Proteomes" id="UP001161757"/>
    </source>
</evidence>
<dbReference type="GO" id="GO:0005634">
    <property type="term" value="C:nucleus"/>
    <property type="evidence" value="ECO:0007669"/>
    <property type="project" value="TreeGrafter"/>
</dbReference>
<dbReference type="PANTHER" id="PTHR12829:SF4">
    <property type="entry name" value="N(6)-ADENINE-SPECIFIC METHYLTRANSFERASE METTL4"/>
    <property type="match status" value="1"/>
</dbReference>
<dbReference type="GO" id="GO:0008168">
    <property type="term" value="F:methyltransferase activity"/>
    <property type="evidence" value="ECO:0007669"/>
    <property type="project" value="TreeGrafter"/>
</dbReference>
<dbReference type="InterPro" id="IPR029063">
    <property type="entry name" value="SAM-dependent_MTases_sf"/>
</dbReference>
<evidence type="ECO:0000313" key="3">
    <source>
        <dbReference type="EMBL" id="KAJ8988908.1"/>
    </source>
</evidence>
<feature type="compositionally biased region" description="Polar residues" evidence="2">
    <location>
        <begin position="28"/>
        <end position="40"/>
    </location>
</feature>
<dbReference type="PANTHER" id="PTHR12829">
    <property type="entry name" value="N6-ADENOSINE-METHYLTRANSFERASE"/>
    <property type="match status" value="1"/>
</dbReference>